<dbReference type="EC" id="6.1.1.11" evidence="4"/>
<dbReference type="GO" id="GO:0005524">
    <property type="term" value="F:ATP binding"/>
    <property type="evidence" value="ECO:0007669"/>
    <property type="project" value="UniProtKB-KW"/>
</dbReference>
<name>A0A382LHF5_9ZZZZ</name>
<evidence type="ECO:0000256" key="2">
    <source>
        <dbReference type="ARBA" id="ARBA00005045"/>
    </source>
</evidence>
<evidence type="ECO:0000256" key="6">
    <source>
        <dbReference type="ARBA" id="ARBA00022598"/>
    </source>
</evidence>
<dbReference type="InterPro" id="IPR002314">
    <property type="entry name" value="aa-tRNA-synt_IIb"/>
</dbReference>
<feature type="non-terminal residue" evidence="16">
    <location>
        <position position="1"/>
    </location>
</feature>
<sequence>KISGSRFAVIVDRYAQLHRSLIHFMLDIQTNVNDYTEYYVPSIIRSECLEGTGQLPKFAEDQYKIENEEDLYLIPTAEVPLTNLVRESIIETNQLPIKMVAHTPCYRQEAGSYGQDTRGMIRQHQFEKVELVHIVKPEESYQALEELTENAESILIKLGLPYRVMLLCSSDTGFAAAKTYDIEVWLPSQNKYREISSCSNCESFQARRMKARFKDLTTNQNEYLHTLNGSGLAVGRTFIAILENYQNEDGTINIPEALRPYMGGLEII</sequence>
<dbReference type="InterPro" id="IPR033729">
    <property type="entry name" value="SerRS_core"/>
</dbReference>
<comment type="pathway">
    <text evidence="2">Aminoacyl-tRNA biosynthesis; selenocysteinyl-tRNA(Sec) biosynthesis; L-seryl-tRNA(Sec) from L-serine and tRNA(Sec): step 1/1.</text>
</comment>
<dbReference type="GO" id="GO:0005737">
    <property type="term" value="C:cytoplasm"/>
    <property type="evidence" value="ECO:0007669"/>
    <property type="project" value="UniProtKB-SubCell"/>
</dbReference>
<dbReference type="PANTHER" id="PTHR43697:SF1">
    <property type="entry name" value="SERINE--TRNA LIGASE"/>
    <property type="match status" value="1"/>
</dbReference>
<keyword evidence="10" id="KW-0030">Aminoacyl-tRNA synthetase</keyword>
<dbReference type="GO" id="GO:0004828">
    <property type="term" value="F:serine-tRNA ligase activity"/>
    <property type="evidence" value="ECO:0007669"/>
    <property type="project" value="UniProtKB-EC"/>
</dbReference>
<comment type="subcellular location">
    <subcellularLocation>
        <location evidence="1">Cytoplasm</location>
    </subcellularLocation>
</comment>
<dbReference type="InterPro" id="IPR006195">
    <property type="entry name" value="aa-tRNA-synth_II"/>
</dbReference>
<evidence type="ECO:0000256" key="12">
    <source>
        <dbReference type="ARBA" id="ARBA00033352"/>
    </source>
</evidence>
<dbReference type="PANTHER" id="PTHR43697">
    <property type="entry name" value="SERYL-TRNA SYNTHETASE"/>
    <property type="match status" value="1"/>
</dbReference>
<keyword evidence="7" id="KW-0547">Nucleotide-binding</keyword>
<keyword evidence="6" id="KW-0436">Ligase</keyword>
<dbReference type="NCBIfam" id="TIGR00414">
    <property type="entry name" value="serS"/>
    <property type="match status" value="1"/>
</dbReference>
<keyword evidence="5" id="KW-0963">Cytoplasm</keyword>
<dbReference type="CDD" id="cd00770">
    <property type="entry name" value="SerRS_core"/>
    <property type="match status" value="1"/>
</dbReference>
<evidence type="ECO:0000256" key="7">
    <source>
        <dbReference type="ARBA" id="ARBA00022741"/>
    </source>
</evidence>
<reference evidence="16" key="1">
    <citation type="submission" date="2018-05" db="EMBL/GenBank/DDBJ databases">
        <authorList>
            <person name="Lanie J.A."/>
            <person name="Ng W.-L."/>
            <person name="Kazmierczak K.M."/>
            <person name="Andrzejewski T.M."/>
            <person name="Davidsen T.M."/>
            <person name="Wayne K.J."/>
            <person name="Tettelin H."/>
            <person name="Glass J.I."/>
            <person name="Rusch D."/>
            <person name="Podicherti R."/>
            <person name="Tsui H.-C.T."/>
            <person name="Winkler M.E."/>
        </authorList>
    </citation>
    <scope>NUCLEOTIDE SEQUENCE</scope>
</reference>
<dbReference type="PRINTS" id="PR00981">
    <property type="entry name" value="TRNASYNTHSER"/>
</dbReference>
<comment type="catalytic activity">
    <reaction evidence="13">
        <text>tRNA(Sec) + L-serine + ATP = L-seryl-tRNA(Sec) + AMP + diphosphate + H(+)</text>
        <dbReference type="Rhea" id="RHEA:42580"/>
        <dbReference type="Rhea" id="RHEA-COMP:9742"/>
        <dbReference type="Rhea" id="RHEA-COMP:10128"/>
        <dbReference type="ChEBI" id="CHEBI:15378"/>
        <dbReference type="ChEBI" id="CHEBI:30616"/>
        <dbReference type="ChEBI" id="CHEBI:33019"/>
        <dbReference type="ChEBI" id="CHEBI:33384"/>
        <dbReference type="ChEBI" id="CHEBI:78442"/>
        <dbReference type="ChEBI" id="CHEBI:78533"/>
        <dbReference type="ChEBI" id="CHEBI:456215"/>
        <dbReference type="EC" id="6.1.1.11"/>
    </reaction>
</comment>
<dbReference type="InterPro" id="IPR002317">
    <property type="entry name" value="Ser-tRNA-ligase_type_1"/>
</dbReference>
<dbReference type="Gene3D" id="3.30.930.10">
    <property type="entry name" value="Bira Bifunctional Protein, Domain 2"/>
    <property type="match status" value="1"/>
</dbReference>
<comment type="similarity">
    <text evidence="3">Belongs to the class-II aminoacyl-tRNA synthetase family. Type-1 seryl-tRNA synthetase subfamily.</text>
</comment>
<dbReference type="Pfam" id="PF00587">
    <property type="entry name" value="tRNA-synt_2b"/>
    <property type="match status" value="1"/>
</dbReference>
<evidence type="ECO:0000313" key="16">
    <source>
        <dbReference type="EMBL" id="SVC36036.1"/>
    </source>
</evidence>
<dbReference type="InterPro" id="IPR045864">
    <property type="entry name" value="aa-tRNA-synth_II/BPL/LPL"/>
</dbReference>
<dbReference type="SUPFAM" id="SSF55681">
    <property type="entry name" value="Class II aaRS and biotin synthetases"/>
    <property type="match status" value="1"/>
</dbReference>
<dbReference type="PROSITE" id="PS50862">
    <property type="entry name" value="AA_TRNA_LIGASE_II"/>
    <property type="match status" value="1"/>
</dbReference>
<evidence type="ECO:0000256" key="3">
    <source>
        <dbReference type="ARBA" id="ARBA00010728"/>
    </source>
</evidence>
<organism evidence="16">
    <name type="scientific">marine metagenome</name>
    <dbReference type="NCBI Taxonomy" id="408172"/>
    <lineage>
        <taxon>unclassified sequences</taxon>
        <taxon>metagenomes</taxon>
        <taxon>ecological metagenomes</taxon>
    </lineage>
</organism>
<evidence type="ECO:0000256" key="9">
    <source>
        <dbReference type="ARBA" id="ARBA00022917"/>
    </source>
</evidence>
<evidence type="ECO:0000256" key="13">
    <source>
        <dbReference type="ARBA" id="ARBA00047929"/>
    </source>
</evidence>
<protein>
    <recommendedName>
        <fullName evidence="4">serine--tRNA ligase</fullName>
        <ecNumber evidence="4">6.1.1.11</ecNumber>
    </recommendedName>
    <alternativeName>
        <fullName evidence="11">Seryl-tRNA synthetase</fullName>
    </alternativeName>
    <alternativeName>
        <fullName evidence="12">Seryl-tRNA(Ser/Sec) synthetase</fullName>
    </alternativeName>
</protein>
<dbReference type="EMBL" id="UINC01087035">
    <property type="protein sequence ID" value="SVC36036.1"/>
    <property type="molecule type" value="Genomic_DNA"/>
</dbReference>
<feature type="domain" description="Aminoacyl-transfer RNA synthetases class-II family profile" evidence="15">
    <location>
        <begin position="35"/>
        <end position="255"/>
    </location>
</feature>
<dbReference type="GO" id="GO:0006434">
    <property type="term" value="P:seryl-tRNA aminoacylation"/>
    <property type="evidence" value="ECO:0007669"/>
    <property type="project" value="InterPro"/>
</dbReference>
<evidence type="ECO:0000256" key="4">
    <source>
        <dbReference type="ARBA" id="ARBA00012840"/>
    </source>
</evidence>
<keyword evidence="8" id="KW-0067">ATP-binding</keyword>
<evidence type="ECO:0000256" key="11">
    <source>
        <dbReference type="ARBA" id="ARBA00031113"/>
    </source>
</evidence>
<keyword evidence="9" id="KW-0648">Protein biosynthesis</keyword>
<accession>A0A382LHF5</accession>
<evidence type="ECO:0000256" key="8">
    <source>
        <dbReference type="ARBA" id="ARBA00022840"/>
    </source>
</evidence>
<evidence type="ECO:0000256" key="14">
    <source>
        <dbReference type="ARBA" id="ARBA00048823"/>
    </source>
</evidence>
<comment type="catalytic activity">
    <reaction evidence="14">
        <text>tRNA(Ser) + L-serine + ATP = L-seryl-tRNA(Ser) + AMP + diphosphate + H(+)</text>
        <dbReference type="Rhea" id="RHEA:12292"/>
        <dbReference type="Rhea" id="RHEA-COMP:9669"/>
        <dbReference type="Rhea" id="RHEA-COMP:9703"/>
        <dbReference type="ChEBI" id="CHEBI:15378"/>
        <dbReference type="ChEBI" id="CHEBI:30616"/>
        <dbReference type="ChEBI" id="CHEBI:33019"/>
        <dbReference type="ChEBI" id="CHEBI:33384"/>
        <dbReference type="ChEBI" id="CHEBI:78442"/>
        <dbReference type="ChEBI" id="CHEBI:78533"/>
        <dbReference type="ChEBI" id="CHEBI:456215"/>
        <dbReference type="EC" id="6.1.1.11"/>
    </reaction>
</comment>
<evidence type="ECO:0000256" key="5">
    <source>
        <dbReference type="ARBA" id="ARBA00022490"/>
    </source>
</evidence>
<evidence type="ECO:0000256" key="10">
    <source>
        <dbReference type="ARBA" id="ARBA00023146"/>
    </source>
</evidence>
<dbReference type="AlphaFoldDB" id="A0A382LHF5"/>
<evidence type="ECO:0000256" key="1">
    <source>
        <dbReference type="ARBA" id="ARBA00004496"/>
    </source>
</evidence>
<gene>
    <name evidence="16" type="ORF">METZ01_LOCUS288890</name>
</gene>
<proteinExistence type="inferred from homology"/>
<evidence type="ECO:0000259" key="15">
    <source>
        <dbReference type="PROSITE" id="PS50862"/>
    </source>
</evidence>